<organism evidence="1 2">
    <name type="scientific">Trichostrongylus colubriformis</name>
    <name type="common">Black scour worm</name>
    <dbReference type="NCBI Taxonomy" id="6319"/>
    <lineage>
        <taxon>Eukaryota</taxon>
        <taxon>Metazoa</taxon>
        <taxon>Ecdysozoa</taxon>
        <taxon>Nematoda</taxon>
        <taxon>Chromadorea</taxon>
        <taxon>Rhabditida</taxon>
        <taxon>Rhabditina</taxon>
        <taxon>Rhabditomorpha</taxon>
        <taxon>Strongyloidea</taxon>
        <taxon>Trichostrongylidae</taxon>
        <taxon>Trichostrongylus</taxon>
    </lineage>
</organism>
<dbReference type="AlphaFoldDB" id="A0AAN8IR04"/>
<comment type="caution">
    <text evidence="1">The sequence shown here is derived from an EMBL/GenBank/DDBJ whole genome shotgun (WGS) entry which is preliminary data.</text>
</comment>
<accession>A0AAN8IR04</accession>
<keyword evidence="2" id="KW-1185">Reference proteome</keyword>
<protein>
    <submittedName>
        <fullName evidence="1">Uncharacterized protein</fullName>
    </submittedName>
</protein>
<evidence type="ECO:0000313" key="2">
    <source>
        <dbReference type="Proteomes" id="UP001331761"/>
    </source>
</evidence>
<proteinExistence type="predicted"/>
<gene>
    <name evidence="1" type="ORF">GCK32_012626</name>
</gene>
<evidence type="ECO:0000313" key="1">
    <source>
        <dbReference type="EMBL" id="KAK5982726.1"/>
    </source>
</evidence>
<name>A0AAN8IR04_TRICO</name>
<reference evidence="1 2" key="1">
    <citation type="submission" date="2019-10" db="EMBL/GenBank/DDBJ databases">
        <title>Assembly and Annotation for the nematode Trichostrongylus colubriformis.</title>
        <authorList>
            <person name="Martin J."/>
        </authorList>
    </citation>
    <scope>NUCLEOTIDE SEQUENCE [LARGE SCALE GENOMIC DNA]</scope>
    <source>
        <strain evidence="1">G859</strain>
        <tissue evidence="1">Whole worm</tissue>
    </source>
</reference>
<dbReference type="EMBL" id="WIXE01004793">
    <property type="protein sequence ID" value="KAK5982726.1"/>
    <property type="molecule type" value="Genomic_DNA"/>
</dbReference>
<dbReference type="Proteomes" id="UP001331761">
    <property type="component" value="Unassembled WGS sequence"/>
</dbReference>
<sequence length="106" mass="12414">MHWAYLLRDDTVENPNSWRFYKKFQSFDVYYLGGYLDSTCIQQNSKSSEIHQRRSYFCCARVHPSCCLGITIGADRARYETTTVLRATARLCSSASDRSHCKERRK</sequence>